<comment type="similarity">
    <text evidence="2 6">Belongs to the Mediator complex subunit 18 family.</text>
</comment>
<keyword evidence="4 6" id="KW-0804">Transcription</keyword>
<evidence type="ECO:0000313" key="8">
    <source>
        <dbReference type="Proteomes" id="UP001431209"/>
    </source>
</evidence>
<evidence type="ECO:0000256" key="4">
    <source>
        <dbReference type="ARBA" id="ARBA00023163"/>
    </source>
</evidence>
<evidence type="ECO:0000256" key="5">
    <source>
        <dbReference type="ARBA" id="ARBA00023242"/>
    </source>
</evidence>
<proteinExistence type="inferred from homology"/>
<keyword evidence="6" id="KW-0010">Activator</keyword>
<gene>
    <name evidence="6" type="primary">MED18</name>
    <name evidence="7" type="ORF">AKO1_014403</name>
</gene>
<name>A0AAW2Z161_9EUKA</name>
<reference evidence="7 8" key="1">
    <citation type="submission" date="2024-03" db="EMBL/GenBank/DDBJ databases">
        <title>The Acrasis kona genome and developmental transcriptomes reveal deep origins of eukaryotic multicellular pathways.</title>
        <authorList>
            <person name="Sheikh S."/>
            <person name="Fu C.-J."/>
            <person name="Brown M.W."/>
            <person name="Baldauf S.L."/>
        </authorList>
    </citation>
    <scope>NUCLEOTIDE SEQUENCE [LARGE SCALE GENOMIC DNA]</scope>
    <source>
        <strain evidence="7 8">ATCC MYA-3509</strain>
    </source>
</reference>
<dbReference type="GO" id="GO:0016592">
    <property type="term" value="C:mediator complex"/>
    <property type="evidence" value="ECO:0007669"/>
    <property type="project" value="InterPro"/>
</dbReference>
<dbReference type="Gene3D" id="2.40.320.10">
    <property type="entry name" value="Hypothetical Protein Pfu-838710-001"/>
    <property type="match status" value="1"/>
</dbReference>
<accession>A0AAW2Z161</accession>
<comment type="function">
    <text evidence="6">Component of the Mediator complex, a coactivator involved in the regulated transcription of nearly all RNA polymerase II-dependent genes. Mediator functions as a bridge to convey information from gene-specific regulatory proteins to the basal RNA polymerase II transcription machinery. Mediator is recruited to promoters by direct interactions with regulatory proteins and serves as a scaffold for the assembly of a functional preinitiation complex with RNA polymerase II and the general transcription factors.</text>
</comment>
<evidence type="ECO:0000256" key="6">
    <source>
        <dbReference type="RuleBase" id="RU364150"/>
    </source>
</evidence>
<keyword evidence="5 6" id="KW-0539">Nucleus</keyword>
<keyword evidence="3 6" id="KW-0805">Transcription regulation</keyword>
<comment type="subunit">
    <text evidence="6">Component of the Mediator complex.</text>
</comment>
<evidence type="ECO:0000313" key="7">
    <source>
        <dbReference type="EMBL" id="KAL0482526.1"/>
    </source>
</evidence>
<dbReference type="Proteomes" id="UP001431209">
    <property type="component" value="Unassembled WGS sequence"/>
</dbReference>
<dbReference type="InterPro" id="IPR019095">
    <property type="entry name" value="Mediator_Med18"/>
</dbReference>
<dbReference type="GO" id="GO:0006357">
    <property type="term" value="P:regulation of transcription by RNA polymerase II"/>
    <property type="evidence" value="ECO:0007669"/>
    <property type="project" value="InterPro"/>
</dbReference>
<dbReference type="GO" id="GO:0006369">
    <property type="term" value="P:termination of RNA polymerase II transcription"/>
    <property type="evidence" value="ECO:0007669"/>
    <property type="project" value="TreeGrafter"/>
</dbReference>
<evidence type="ECO:0000256" key="1">
    <source>
        <dbReference type="ARBA" id="ARBA00004123"/>
    </source>
</evidence>
<dbReference type="GO" id="GO:0003712">
    <property type="term" value="F:transcription coregulator activity"/>
    <property type="evidence" value="ECO:0007669"/>
    <property type="project" value="InterPro"/>
</dbReference>
<evidence type="ECO:0000256" key="2">
    <source>
        <dbReference type="ARBA" id="ARBA00009814"/>
    </source>
</evidence>
<sequence length="245" mass="28038">MDQNQAKTSSQLYEMTLYGMIEKSYINKLKTRLCGICGTSTRTDATNSFATWEIVFKTMSTPHTKTETETVKSKTKSTTKAAELNTAGISASHLQPIPEQVNLLAVADLKISKASKTFDSREWKYIKYLGREQQSTKDRTFKVATRNVSYSKVFSDNILEFLQSMEITYEYEYIKKGFQYVTPTGVCISIYQLYSMDHTHGWNQPDHVKNVDEDNYLVEVSCSSNFDNIKDVEPEMLRIADNVSR</sequence>
<comment type="caution">
    <text evidence="7">The sequence shown here is derived from an EMBL/GenBank/DDBJ whole genome shotgun (WGS) entry which is preliminary data.</text>
</comment>
<evidence type="ECO:0000256" key="3">
    <source>
        <dbReference type="ARBA" id="ARBA00023015"/>
    </source>
</evidence>
<keyword evidence="8" id="KW-1185">Reference proteome</keyword>
<dbReference type="GO" id="GO:0070847">
    <property type="term" value="C:core mediator complex"/>
    <property type="evidence" value="ECO:0007669"/>
    <property type="project" value="TreeGrafter"/>
</dbReference>
<dbReference type="AlphaFoldDB" id="A0AAW2Z161"/>
<protein>
    <recommendedName>
        <fullName evidence="6">Mediator of RNA polymerase II transcription subunit 18</fullName>
    </recommendedName>
    <alternativeName>
        <fullName evidence="6">Mediator complex subunit 18</fullName>
    </alternativeName>
</protein>
<comment type="subcellular location">
    <subcellularLocation>
        <location evidence="1 6">Nucleus</location>
    </subcellularLocation>
</comment>
<organism evidence="7 8">
    <name type="scientific">Acrasis kona</name>
    <dbReference type="NCBI Taxonomy" id="1008807"/>
    <lineage>
        <taxon>Eukaryota</taxon>
        <taxon>Discoba</taxon>
        <taxon>Heterolobosea</taxon>
        <taxon>Tetramitia</taxon>
        <taxon>Eutetramitia</taxon>
        <taxon>Acrasidae</taxon>
        <taxon>Acrasis</taxon>
    </lineage>
</organism>
<dbReference type="PANTHER" id="PTHR13321:SF2">
    <property type="entry name" value="MEDIATOR OF RNA POLYMERASE II TRANSCRIPTION SUBUNIT 18"/>
    <property type="match status" value="1"/>
</dbReference>
<dbReference type="Pfam" id="PF09637">
    <property type="entry name" value="Med18"/>
    <property type="match status" value="1"/>
</dbReference>
<dbReference type="PANTHER" id="PTHR13321">
    <property type="entry name" value="MEDIATOR OF RNA POLYMERASE II TRANSCRIPTION, SUBUNIT 18"/>
    <property type="match status" value="1"/>
</dbReference>
<dbReference type="EMBL" id="JAOPGA020000868">
    <property type="protein sequence ID" value="KAL0482526.1"/>
    <property type="molecule type" value="Genomic_DNA"/>
</dbReference>